<dbReference type="Pfam" id="PF24864">
    <property type="entry name" value="DUF7730"/>
    <property type="match status" value="1"/>
</dbReference>
<dbReference type="PANTHER" id="PTHR38790:SF4">
    <property type="entry name" value="2EXR DOMAIN-CONTAINING PROTEIN"/>
    <property type="match status" value="1"/>
</dbReference>
<evidence type="ECO:0000313" key="2">
    <source>
        <dbReference type="EMBL" id="KAG5937555.1"/>
    </source>
</evidence>
<name>A0A9P7MBR6_9HYPO</name>
<dbReference type="InterPro" id="IPR056632">
    <property type="entry name" value="DUF7730"/>
</dbReference>
<sequence>MSAEVHVDRQRQSPLVQLPAELGRQIFTYIAPAQVHLYRHNNTICAATCITPTPSSDYYCFDRRSLGDPPTAVWARRLASPWGEHWRCEEVAKRLHHDTPHTTTPHDTAIALMASCRRIYEDVACLMADTSVIHVNDLATLDLLLFNRRDKQSRSSSSPDSLLTRAFLYAKRLNISLRLPPPIFQAIAAKKSPPTRAAPSSPTVSSPSIAWACLWRNLSILSSLQHVDITLDHDSGTSWSGVNEHAILAPLQTLASRPHTNTTIHLPKVASTNGNGTALGLTIKRFTRQRFHADYRKDGSIGVVYEEDALKSFHRPGPDAAEMLRAADLTMHIWIQGVDLDYVAMDESSDLDGDAAYDAL</sequence>
<reference evidence="2 3" key="1">
    <citation type="journal article" date="2020" name="bioRxiv">
        <title>Whole genome comparisons of ergot fungi reveals the divergence and evolution of species within the genus Claviceps are the result of varying mechanisms driving genome evolution and host range expansion.</title>
        <authorList>
            <person name="Wyka S.A."/>
            <person name="Mondo S.J."/>
            <person name="Liu M."/>
            <person name="Dettman J."/>
            <person name="Nalam V."/>
            <person name="Broders K.D."/>
        </authorList>
    </citation>
    <scope>NUCLEOTIDE SEQUENCE [LARGE SCALE GENOMIC DNA]</scope>
    <source>
        <strain evidence="2 3">CCC 1485</strain>
    </source>
</reference>
<dbReference type="Proteomes" id="UP000706124">
    <property type="component" value="Unassembled WGS sequence"/>
</dbReference>
<dbReference type="AlphaFoldDB" id="A0A9P7MBR6"/>
<keyword evidence="3" id="KW-1185">Reference proteome</keyword>
<comment type="caution">
    <text evidence="2">The sequence shown here is derived from an EMBL/GenBank/DDBJ whole genome shotgun (WGS) entry which is preliminary data.</text>
</comment>
<dbReference type="OrthoDB" id="4757095at2759"/>
<evidence type="ECO:0000259" key="1">
    <source>
        <dbReference type="Pfam" id="PF24864"/>
    </source>
</evidence>
<evidence type="ECO:0000313" key="3">
    <source>
        <dbReference type="Proteomes" id="UP000706124"/>
    </source>
</evidence>
<organism evidence="2 3">
    <name type="scientific">Claviceps pazoutovae</name>
    <dbReference type="NCBI Taxonomy" id="1649127"/>
    <lineage>
        <taxon>Eukaryota</taxon>
        <taxon>Fungi</taxon>
        <taxon>Dikarya</taxon>
        <taxon>Ascomycota</taxon>
        <taxon>Pezizomycotina</taxon>
        <taxon>Sordariomycetes</taxon>
        <taxon>Hypocreomycetidae</taxon>
        <taxon>Hypocreales</taxon>
        <taxon>Clavicipitaceae</taxon>
        <taxon>Claviceps</taxon>
    </lineage>
</organism>
<feature type="domain" description="DUF7730" evidence="1">
    <location>
        <begin position="9"/>
        <end position="267"/>
    </location>
</feature>
<gene>
    <name evidence="2" type="ORF">E4U60_001821</name>
</gene>
<dbReference type="PANTHER" id="PTHR38790">
    <property type="entry name" value="2EXR DOMAIN-CONTAINING PROTEIN-RELATED"/>
    <property type="match status" value="1"/>
</dbReference>
<dbReference type="EMBL" id="SRPO01000179">
    <property type="protein sequence ID" value="KAG5937555.1"/>
    <property type="molecule type" value="Genomic_DNA"/>
</dbReference>
<protein>
    <recommendedName>
        <fullName evidence="1">DUF7730 domain-containing protein</fullName>
    </recommendedName>
</protein>
<accession>A0A9P7MBR6</accession>
<proteinExistence type="predicted"/>